<dbReference type="EMBL" id="JAGMUV010000013">
    <property type="protein sequence ID" value="KAH7136436.1"/>
    <property type="molecule type" value="Genomic_DNA"/>
</dbReference>
<gene>
    <name evidence="3" type="ORF">EDB81DRAFT_79466</name>
</gene>
<keyword evidence="2" id="KW-1133">Transmembrane helix</keyword>
<evidence type="ECO:0000256" key="1">
    <source>
        <dbReference type="SAM" id="MobiDB-lite"/>
    </source>
</evidence>
<feature type="region of interest" description="Disordered" evidence="1">
    <location>
        <begin position="152"/>
        <end position="225"/>
    </location>
</feature>
<feature type="transmembrane region" description="Helical" evidence="2">
    <location>
        <begin position="103"/>
        <end position="126"/>
    </location>
</feature>
<protein>
    <submittedName>
        <fullName evidence="3">Uncharacterized protein</fullName>
    </submittedName>
</protein>
<keyword evidence="4" id="KW-1185">Reference proteome</keyword>
<organism evidence="3 4">
    <name type="scientific">Dactylonectria macrodidyma</name>
    <dbReference type="NCBI Taxonomy" id="307937"/>
    <lineage>
        <taxon>Eukaryota</taxon>
        <taxon>Fungi</taxon>
        <taxon>Dikarya</taxon>
        <taxon>Ascomycota</taxon>
        <taxon>Pezizomycotina</taxon>
        <taxon>Sordariomycetes</taxon>
        <taxon>Hypocreomycetidae</taxon>
        <taxon>Hypocreales</taxon>
        <taxon>Nectriaceae</taxon>
        <taxon>Dactylonectria</taxon>
    </lineage>
</organism>
<keyword evidence="2" id="KW-0472">Membrane</keyword>
<evidence type="ECO:0000313" key="3">
    <source>
        <dbReference type="EMBL" id="KAH7136436.1"/>
    </source>
</evidence>
<reference evidence="3" key="1">
    <citation type="journal article" date="2021" name="Nat. Commun.">
        <title>Genetic determinants of endophytism in the Arabidopsis root mycobiome.</title>
        <authorList>
            <person name="Mesny F."/>
            <person name="Miyauchi S."/>
            <person name="Thiergart T."/>
            <person name="Pickel B."/>
            <person name="Atanasova L."/>
            <person name="Karlsson M."/>
            <person name="Huettel B."/>
            <person name="Barry K.W."/>
            <person name="Haridas S."/>
            <person name="Chen C."/>
            <person name="Bauer D."/>
            <person name="Andreopoulos W."/>
            <person name="Pangilinan J."/>
            <person name="LaButti K."/>
            <person name="Riley R."/>
            <person name="Lipzen A."/>
            <person name="Clum A."/>
            <person name="Drula E."/>
            <person name="Henrissat B."/>
            <person name="Kohler A."/>
            <person name="Grigoriev I.V."/>
            <person name="Martin F.M."/>
            <person name="Hacquard S."/>
        </authorList>
    </citation>
    <scope>NUCLEOTIDE SEQUENCE</scope>
    <source>
        <strain evidence="3">MPI-CAGE-AT-0147</strain>
    </source>
</reference>
<keyword evidence="2" id="KW-0812">Transmembrane</keyword>
<dbReference type="AlphaFoldDB" id="A0A9P9EH39"/>
<evidence type="ECO:0000313" key="4">
    <source>
        <dbReference type="Proteomes" id="UP000738349"/>
    </source>
</evidence>
<evidence type="ECO:0000256" key="2">
    <source>
        <dbReference type="SAM" id="Phobius"/>
    </source>
</evidence>
<dbReference type="Proteomes" id="UP000738349">
    <property type="component" value="Unassembled WGS sequence"/>
</dbReference>
<comment type="caution">
    <text evidence="3">The sequence shown here is derived from an EMBL/GenBank/DDBJ whole genome shotgun (WGS) entry which is preliminary data.</text>
</comment>
<name>A0A9P9EH39_9HYPO</name>
<accession>A0A9P9EH39</accession>
<feature type="compositionally biased region" description="Low complexity" evidence="1">
    <location>
        <begin position="190"/>
        <end position="216"/>
    </location>
</feature>
<sequence>MVQWPSGYYQPVHHCRYLTVRSTFCCCDHCPVPVPSQRRNAAEGRGSRVEVEGPAQVPHRTRLGAKHPALSLLPIHHSSSPITYYPFFVQSTNPPPPLFFLGFYSHLILLGLRLSSLILCFIFLLFSRLPPSQPSARALLFLSSRLQPLRDGSRRVLRKHKQPDRVPNAPSRRTTTPYLAARRPWRPPRHTALPPRTAARPLPLTATLPPSSTSPTKPAIPRPSDRTDTISPYETFGHCCCSQRLSPVSLARVVTGVVMPQRPRP</sequence>
<proteinExistence type="predicted"/>